<dbReference type="EMBL" id="LVLJ01000781">
    <property type="protein sequence ID" value="OAE32600.1"/>
    <property type="molecule type" value="Genomic_DNA"/>
</dbReference>
<evidence type="ECO:0000259" key="2">
    <source>
        <dbReference type="PROSITE" id="PS50213"/>
    </source>
</evidence>
<dbReference type="AlphaFoldDB" id="A0A176WH83"/>
<dbReference type="GO" id="GO:0030198">
    <property type="term" value="P:extracellular matrix organization"/>
    <property type="evidence" value="ECO:0007669"/>
    <property type="project" value="TreeGrafter"/>
</dbReference>
<organism evidence="3 4">
    <name type="scientific">Marchantia polymorpha subsp. ruderalis</name>
    <dbReference type="NCBI Taxonomy" id="1480154"/>
    <lineage>
        <taxon>Eukaryota</taxon>
        <taxon>Viridiplantae</taxon>
        <taxon>Streptophyta</taxon>
        <taxon>Embryophyta</taxon>
        <taxon>Marchantiophyta</taxon>
        <taxon>Marchantiopsida</taxon>
        <taxon>Marchantiidae</taxon>
        <taxon>Marchantiales</taxon>
        <taxon>Marchantiaceae</taxon>
        <taxon>Marchantia</taxon>
    </lineage>
</organism>
<dbReference type="InterPro" id="IPR050904">
    <property type="entry name" value="Adhesion/Biosynth-related"/>
</dbReference>
<dbReference type="PANTHER" id="PTHR10900">
    <property type="entry name" value="PERIOSTIN-RELATED"/>
    <property type="match status" value="1"/>
</dbReference>
<evidence type="ECO:0000313" key="4">
    <source>
        <dbReference type="Proteomes" id="UP000077202"/>
    </source>
</evidence>
<proteinExistence type="predicted"/>
<name>A0A176WH83_MARPO</name>
<feature type="domain" description="FAS1" evidence="2">
    <location>
        <begin position="82"/>
        <end position="225"/>
    </location>
</feature>
<dbReference type="Gene3D" id="2.30.180.10">
    <property type="entry name" value="FAS1 domain"/>
    <property type="match status" value="1"/>
</dbReference>
<evidence type="ECO:0000313" key="3">
    <source>
        <dbReference type="EMBL" id="OAE32600.1"/>
    </source>
</evidence>
<dbReference type="GO" id="GO:0005615">
    <property type="term" value="C:extracellular space"/>
    <property type="evidence" value="ECO:0007669"/>
    <property type="project" value="TreeGrafter"/>
</dbReference>
<feature type="compositionally biased region" description="Pro residues" evidence="1">
    <location>
        <begin position="238"/>
        <end position="263"/>
    </location>
</feature>
<comment type="caution">
    <text evidence="3">The sequence shown here is derived from an EMBL/GenBank/DDBJ whole genome shotgun (WGS) entry which is preliminary data.</text>
</comment>
<dbReference type="Pfam" id="PF02469">
    <property type="entry name" value="Fasciclin"/>
    <property type="match status" value="1"/>
</dbReference>
<gene>
    <name evidence="3" type="ORF">AXG93_3228s1170</name>
</gene>
<dbReference type="SMART" id="SM00554">
    <property type="entry name" value="FAS1"/>
    <property type="match status" value="1"/>
</dbReference>
<evidence type="ECO:0000256" key="1">
    <source>
        <dbReference type="SAM" id="MobiDB-lite"/>
    </source>
</evidence>
<feature type="region of interest" description="Disordered" evidence="1">
    <location>
        <begin position="236"/>
        <end position="268"/>
    </location>
</feature>
<dbReference type="GO" id="GO:0031012">
    <property type="term" value="C:extracellular matrix"/>
    <property type="evidence" value="ECO:0007669"/>
    <property type="project" value="TreeGrafter"/>
</dbReference>
<dbReference type="PROSITE" id="PS50213">
    <property type="entry name" value="FAS1"/>
    <property type="match status" value="1"/>
</dbReference>
<sequence length="288" mass="29379">MTAACICPDSEPGPSIMGVTGSGRTHASHAFVSVQLISVESRFSELSSVRLRSPQAFRMKVLSACLLTLLVLGIVQQSDAQACSTTIYKSLTGQLSSLKMVVDAAGLADTFDDSALNVTVFAPNNAAIQGLVNVLNASGLTLANVTGNNNKAASIVLYHVATLVATSTQLVNDQSLPTLYGGYNLTVDRNATNVEIDGGADTQATVVTPDVRVCGSVVHIVNAVLLPQELNDITNYVPPAPPAPGTPPTPPGTVSPPPPPPPGGAATRVGSSVVMGGFAAIAVVLALV</sequence>
<dbReference type="InterPro" id="IPR000782">
    <property type="entry name" value="FAS1_domain"/>
</dbReference>
<dbReference type="PANTHER" id="PTHR10900:SF77">
    <property type="entry name" value="FI19380P1"/>
    <property type="match status" value="1"/>
</dbReference>
<accession>A0A176WH83</accession>
<protein>
    <recommendedName>
        <fullName evidence="2">FAS1 domain-containing protein</fullName>
    </recommendedName>
</protein>
<dbReference type="GO" id="GO:0007155">
    <property type="term" value="P:cell adhesion"/>
    <property type="evidence" value="ECO:0007669"/>
    <property type="project" value="TreeGrafter"/>
</dbReference>
<dbReference type="InterPro" id="IPR036378">
    <property type="entry name" value="FAS1_dom_sf"/>
</dbReference>
<dbReference type="GO" id="GO:0050839">
    <property type="term" value="F:cell adhesion molecule binding"/>
    <property type="evidence" value="ECO:0007669"/>
    <property type="project" value="TreeGrafter"/>
</dbReference>
<dbReference type="Proteomes" id="UP000077202">
    <property type="component" value="Unassembled WGS sequence"/>
</dbReference>
<dbReference type="SUPFAM" id="SSF82153">
    <property type="entry name" value="FAS1 domain"/>
    <property type="match status" value="1"/>
</dbReference>
<reference evidence="3" key="1">
    <citation type="submission" date="2016-03" db="EMBL/GenBank/DDBJ databases">
        <title>Mechanisms controlling the formation of the plant cell surface in tip-growing cells are functionally conserved among land plants.</title>
        <authorList>
            <person name="Honkanen S."/>
            <person name="Jones V.A."/>
            <person name="Morieri G."/>
            <person name="Champion C."/>
            <person name="Hetherington A.J."/>
            <person name="Kelly S."/>
            <person name="Saint-Marcoux D."/>
            <person name="Proust H."/>
            <person name="Prescott H."/>
            <person name="Dolan L."/>
        </authorList>
    </citation>
    <scope>NUCLEOTIDE SEQUENCE [LARGE SCALE GENOMIC DNA]</scope>
    <source>
        <tissue evidence="3">Whole gametophyte</tissue>
    </source>
</reference>
<keyword evidence="4" id="KW-1185">Reference proteome</keyword>